<evidence type="ECO:0000259" key="2">
    <source>
        <dbReference type="SMART" id="SM00226"/>
    </source>
</evidence>
<sequence length="205" mass="23369">MNKTDLFPPLVKKADQFLDVKISDDRKKILEPLIEYIQSHKHQGKPIHLNFICTHNSRRSQLSQVWAQVAAAYFGIEVFCYSGGVEVTSFNERAVESLKRTGFKVENKGKENPRYQVFYSDNAQPIVAFSKTFDDKYNAVSEFAAVITCSNADENCPYIPGATARISVRYEDPKAFDGTSEEAIKYDERSHQIAAEMFYLFSKII</sequence>
<dbReference type="SUPFAM" id="SSF52788">
    <property type="entry name" value="Phosphotyrosine protein phosphatases I"/>
    <property type="match status" value="1"/>
</dbReference>
<dbReference type="InterPro" id="IPR023485">
    <property type="entry name" value="Ptyr_pPase"/>
</dbReference>
<dbReference type="Gene3D" id="3.40.50.2300">
    <property type="match status" value="1"/>
</dbReference>
<name>A0ABV5JB55_9BACT</name>
<evidence type="ECO:0000313" key="3">
    <source>
        <dbReference type="EMBL" id="MFB9213365.1"/>
    </source>
</evidence>
<dbReference type="PANTHER" id="PTHR43428">
    <property type="entry name" value="ARSENATE REDUCTASE"/>
    <property type="match status" value="1"/>
</dbReference>
<evidence type="ECO:0000313" key="4">
    <source>
        <dbReference type="Proteomes" id="UP001589654"/>
    </source>
</evidence>
<accession>A0ABV5JB55</accession>
<dbReference type="EMBL" id="JBHMEW010000068">
    <property type="protein sequence ID" value="MFB9213365.1"/>
    <property type="molecule type" value="Genomic_DNA"/>
</dbReference>
<organism evidence="3 4">
    <name type="scientific">Echinicola jeungdonensis</name>
    <dbReference type="NCBI Taxonomy" id="709343"/>
    <lineage>
        <taxon>Bacteria</taxon>
        <taxon>Pseudomonadati</taxon>
        <taxon>Bacteroidota</taxon>
        <taxon>Cytophagia</taxon>
        <taxon>Cytophagales</taxon>
        <taxon>Cyclobacteriaceae</taxon>
        <taxon>Echinicola</taxon>
    </lineage>
</organism>
<dbReference type="Proteomes" id="UP001589654">
    <property type="component" value="Unassembled WGS sequence"/>
</dbReference>
<protein>
    <submittedName>
        <fullName evidence="3">Protein-tyrosine-phosphatase</fullName>
    </submittedName>
</protein>
<reference evidence="3 4" key="1">
    <citation type="submission" date="2024-09" db="EMBL/GenBank/DDBJ databases">
        <authorList>
            <person name="Sun Q."/>
            <person name="Mori K."/>
        </authorList>
    </citation>
    <scope>NUCLEOTIDE SEQUENCE [LARGE SCALE GENOMIC DNA]</scope>
    <source>
        <strain evidence="3 4">CECT 7682</strain>
    </source>
</reference>
<comment type="caution">
    <text evidence="3">The sequence shown here is derived from an EMBL/GenBank/DDBJ whole genome shotgun (WGS) entry which is preliminary data.</text>
</comment>
<dbReference type="InterPro" id="IPR036196">
    <property type="entry name" value="Ptyr_pPase_sf"/>
</dbReference>
<proteinExistence type="predicted"/>
<feature type="domain" description="Phosphotyrosine protein phosphatase I" evidence="2">
    <location>
        <begin position="47"/>
        <end position="203"/>
    </location>
</feature>
<keyword evidence="1" id="KW-0059">Arsenical resistance</keyword>
<dbReference type="SMART" id="SM00226">
    <property type="entry name" value="LMWPc"/>
    <property type="match status" value="1"/>
</dbReference>
<dbReference type="RefSeq" id="WP_290249110.1">
    <property type="nucleotide sequence ID" value="NZ_JAUFQT010000002.1"/>
</dbReference>
<dbReference type="PANTHER" id="PTHR43428:SF1">
    <property type="entry name" value="ARSENATE REDUCTASE"/>
    <property type="match status" value="1"/>
</dbReference>
<gene>
    <name evidence="3" type="ORF">ACFFUR_16235</name>
</gene>
<evidence type="ECO:0000256" key="1">
    <source>
        <dbReference type="ARBA" id="ARBA00022849"/>
    </source>
</evidence>
<keyword evidence="4" id="KW-1185">Reference proteome</keyword>